<dbReference type="PANTHER" id="PTHR43725:SF53">
    <property type="entry name" value="UDP-ARABINOSE 4-EPIMERASE 1"/>
    <property type="match status" value="1"/>
</dbReference>
<proteinExistence type="inferred from homology"/>
<accession>A0A7H1NQB1</accession>
<feature type="domain" description="NAD-dependent epimerase/dehydratase" evidence="11">
    <location>
        <begin position="5"/>
        <end position="251"/>
    </location>
</feature>
<evidence type="ECO:0000313" key="12">
    <source>
        <dbReference type="EMBL" id="QNT77971.1"/>
    </source>
</evidence>
<keyword evidence="7 10" id="KW-0520">NAD</keyword>
<dbReference type="Pfam" id="PF01370">
    <property type="entry name" value="Epimerase"/>
    <property type="match status" value="1"/>
</dbReference>
<dbReference type="InterPro" id="IPR005886">
    <property type="entry name" value="UDP_G4E"/>
</dbReference>
<comment type="subunit">
    <text evidence="10">Homodimer.</text>
</comment>
<dbReference type="GO" id="GO:0003978">
    <property type="term" value="F:UDP-glucose 4-epimerase activity"/>
    <property type="evidence" value="ECO:0007669"/>
    <property type="project" value="UniProtKB-UniRule"/>
</dbReference>
<dbReference type="AlphaFoldDB" id="A0A7H1NQB1"/>
<dbReference type="EC" id="5.1.3.2" evidence="5 10"/>
<dbReference type="PANTHER" id="PTHR43725">
    <property type="entry name" value="UDP-GLUCOSE 4-EPIMERASE"/>
    <property type="match status" value="1"/>
</dbReference>
<protein>
    <recommendedName>
        <fullName evidence="6 10">UDP-glucose 4-epimerase</fullName>
        <ecNumber evidence="5 10">5.1.3.2</ecNumber>
    </recommendedName>
</protein>
<dbReference type="RefSeq" id="WP_203414358.1">
    <property type="nucleotide sequence ID" value="NZ_CP060244.1"/>
</dbReference>
<evidence type="ECO:0000259" key="11">
    <source>
        <dbReference type="Pfam" id="PF01370"/>
    </source>
</evidence>
<comment type="catalytic activity">
    <reaction evidence="1 10">
        <text>UDP-alpha-D-glucose = UDP-alpha-D-galactose</text>
        <dbReference type="Rhea" id="RHEA:22168"/>
        <dbReference type="ChEBI" id="CHEBI:58885"/>
        <dbReference type="ChEBI" id="CHEBI:66914"/>
        <dbReference type="EC" id="5.1.3.2"/>
    </reaction>
</comment>
<dbReference type="GO" id="GO:0033499">
    <property type="term" value="P:galactose catabolic process via UDP-galactose, Leloir pathway"/>
    <property type="evidence" value="ECO:0007669"/>
    <property type="project" value="TreeGrafter"/>
</dbReference>
<dbReference type="NCBIfam" id="TIGR01179">
    <property type="entry name" value="galE"/>
    <property type="match status" value="1"/>
</dbReference>
<comment type="similarity">
    <text evidence="4 10">Belongs to the NAD(P)-dependent epimerase/dehydratase family.</text>
</comment>
<evidence type="ECO:0000313" key="13">
    <source>
        <dbReference type="Proteomes" id="UP000516349"/>
    </source>
</evidence>
<dbReference type="Gene3D" id="3.90.25.10">
    <property type="entry name" value="UDP-galactose 4-epimerase, domain 1"/>
    <property type="match status" value="1"/>
</dbReference>
<evidence type="ECO:0000256" key="3">
    <source>
        <dbReference type="ARBA" id="ARBA00004947"/>
    </source>
</evidence>
<evidence type="ECO:0000256" key="6">
    <source>
        <dbReference type="ARBA" id="ARBA00018569"/>
    </source>
</evidence>
<evidence type="ECO:0000256" key="9">
    <source>
        <dbReference type="ARBA" id="ARBA00023277"/>
    </source>
</evidence>
<dbReference type="UniPathway" id="UPA00214"/>
<comment type="cofactor">
    <cofactor evidence="2 10">
        <name>NAD(+)</name>
        <dbReference type="ChEBI" id="CHEBI:57540"/>
    </cofactor>
</comment>
<evidence type="ECO:0000256" key="4">
    <source>
        <dbReference type="ARBA" id="ARBA00007637"/>
    </source>
</evidence>
<dbReference type="KEGG" id="ebla:JGUZn3_07360"/>
<evidence type="ECO:0000256" key="7">
    <source>
        <dbReference type="ARBA" id="ARBA00023027"/>
    </source>
</evidence>
<dbReference type="SUPFAM" id="SSF51735">
    <property type="entry name" value="NAD(P)-binding Rossmann-fold domains"/>
    <property type="match status" value="1"/>
</dbReference>
<gene>
    <name evidence="12" type="primary">galE</name>
    <name evidence="12" type="ORF">JGUZn3_07360</name>
</gene>
<keyword evidence="13" id="KW-1185">Reference proteome</keyword>
<evidence type="ECO:0000256" key="10">
    <source>
        <dbReference type="RuleBase" id="RU366046"/>
    </source>
</evidence>
<dbReference type="Proteomes" id="UP000516349">
    <property type="component" value="Chromosome"/>
</dbReference>
<keyword evidence="9 10" id="KW-0119">Carbohydrate metabolism</keyword>
<dbReference type="CDD" id="cd05247">
    <property type="entry name" value="UDP_G4E_1_SDR_e"/>
    <property type="match status" value="1"/>
</dbReference>
<reference evidence="12 13" key="1">
    <citation type="submission" date="2020-08" db="EMBL/GenBank/DDBJ databases">
        <title>Complete genome sequence of Entomobacter blattae G55GP.</title>
        <authorList>
            <person name="Poehlein A."/>
            <person name="Guzman J."/>
            <person name="Daniel R."/>
            <person name="Vilcinskas A."/>
        </authorList>
    </citation>
    <scope>NUCLEOTIDE SEQUENCE [LARGE SCALE GENOMIC DNA]</scope>
    <source>
        <strain evidence="12 13">G55GP</strain>
    </source>
</reference>
<evidence type="ECO:0000256" key="2">
    <source>
        <dbReference type="ARBA" id="ARBA00001911"/>
    </source>
</evidence>
<evidence type="ECO:0000256" key="5">
    <source>
        <dbReference type="ARBA" id="ARBA00013189"/>
    </source>
</evidence>
<sequence length="341" mass="37673">MGKYLVTGGAGYVGIHVVLALLEAGHEVAVLDNLSRGHRKYIPKLVEFFKIDLADKVGVEQVVASQPWDGVLHFAALSLVGESMRDPFLYLRQNYMNSLNLIEACVKHGIKRFVFSSTAALFGGVQTPPIADTAPIDPGSPYGESKFMIERVLVWAERVYGMYSASLRYFNAAGADPKGRAGEDHTPETHLIPLTIDAALGYNSGLKVFGNNYPTRDGTCVRDYIHVNDLASAHLLAMEHIKGRSVRYNLGNGQGFTNLEVIQSVERVTGKKVPWEWAAPRFGDPDVLVADSARIRQELGWKPEYTVLDQIIETAVRWRVAHPNGYSSLKQKLLVGNSKHI</sequence>
<comment type="pathway">
    <text evidence="3 10">Carbohydrate metabolism; galactose metabolism.</text>
</comment>
<dbReference type="InterPro" id="IPR001509">
    <property type="entry name" value="Epimerase_deHydtase"/>
</dbReference>
<evidence type="ECO:0000256" key="8">
    <source>
        <dbReference type="ARBA" id="ARBA00023235"/>
    </source>
</evidence>
<keyword evidence="8 10" id="KW-0413">Isomerase</keyword>
<dbReference type="EMBL" id="CP060244">
    <property type="protein sequence ID" value="QNT77971.1"/>
    <property type="molecule type" value="Genomic_DNA"/>
</dbReference>
<dbReference type="InterPro" id="IPR036291">
    <property type="entry name" value="NAD(P)-bd_dom_sf"/>
</dbReference>
<evidence type="ECO:0000256" key="1">
    <source>
        <dbReference type="ARBA" id="ARBA00000083"/>
    </source>
</evidence>
<name>A0A7H1NQB1_9PROT</name>
<organism evidence="12 13">
    <name type="scientific">Entomobacter blattae</name>
    <dbReference type="NCBI Taxonomy" id="2762277"/>
    <lineage>
        <taxon>Bacteria</taxon>
        <taxon>Pseudomonadati</taxon>
        <taxon>Pseudomonadota</taxon>
        <taxon>Alphaproteobacteria</taxon>
        <taxon>Acetobacterales</taxon>
        <taxon>Acetobacteraceae</taxon>
        <taxon>Entomobacter</taxon>
    </lineage>
</organism>
<dbReference type="Gene3D" id="3.40.50.720">
    <property type="entry name" value="NAD(P)-binding Rossmann-like Domain"/>
    <property type="match status" value="1"/>
</dbReference>